<evidence type="ECO:0000313" key="3">
    <source>
        <dbReference type="Proteomes" id="UP000190341"/>
    </source>
</evidence>
<reference evidence="2 3" key="1">
    <citation type="submission" date="2017-02" db="EMBL/GenBank/DDBJ databases">
        <authorList>
            <person name="Peterson S.W."/>
        </authorList>
    </citation>
    <scope>NUCLEOTIDE SEQUENCE [LARGE SCALE GENOMIC DNA]</scope>
    <source>
        <strain evidence="2 3">P15</strain>
    </source>
</reference>
<gene>
    <name evidence="2" type="ORF">SAMN06296058_1240</name>
</gene>
<dbReference type="STRING" id="428993.SAMN06296058_1240"/>
<keyword evidence="3" id="KW-1185">Reference proteome</keyword>
<evidence type="ECO:0000313" key="2">
    <source>
        <dbReference type="EMBL" id="SKC57018.1"/>
    </source>
</evidence>
<dbReference type="Proteomes" id="UP000190341">
    <property type="component" value="Unassembled WGS sequence"/>
</dbReference>
<dbReference type="OrthoDB" id="5917852at2"/>
<name>A0A1T5K0J6_9GAMM</name>
<dbReference type="RefSeq" id="WP_079723555.1">
    <property type="nucleotide sequence ID" value="NZ_BMCL01000002.1"/>
</dbReference>
<feature type="domain" description="DUF7483" evidence="1">
    <location>
        <begin position="160"/>
        <end position="442"/>
    </location>
</feature>
<dbReference type="AlphaFoldDB" id="A0A1T5K0J6"/>
<accession>A0A1T5K0J6</accession>
<proteinExistence type="predicted"/>
<dbReference type="Pfam" id="PF24299">
    <property type="entry name" value="DUF7483"/>
    <property type="match status" value="1"/>
</dbReference>
<organism evidence="2 3">
    <name type="scientific">Pseudoxanthomonas indica</name>
    <dbReference type="NCBI Taxonomy" id="428993"/>
    <lineage>
        <taxon>Bacteria</taxon>
        <taxon>Pseudomonadati</taxon>
        <taxon>Pseudomonadota</taxon>
        <taxon>Gammaproteobacteria</taxon>
        <taxon>Lysobacterales</taxon>
        <taxon>Lysobacteraceae</taxon>
        <taxon>Pseudoxanthomonas</taxon>
    </lineage>
</organism>
<evidence type="ECO:0000259" key="1">
    <source>
        <dbReference type="Pfam" id="PF24299"/>
    </source>
</evidence>
<sequence>MGGKSKAQTIGYWYRPGIHFGLWGAELDAFLEFRGGDRTAWKGMATESGQIYINALNLWGGEASEGGIAGYCDLMLGEADQQPNAWLAQTFGDKQPAWRAVSTLVFKGGRYGAMNPYPKPASFKGRRILKGWDDDIAWYPETAQILMAEGFPAPLLDQVYATTTYEGDGAASRLIPSIDLSAGGISWIKRRDANGTHAVQFSVKGEAPRQLNSSTTNVASPAASTFGVQGTTLTNAAMNVASATYVNWAFQKTPRFLDIVEYTGTGAVQVVPHNVQAPVGLMMIKSLDASESWSCYHRDLGPGARLTLNGPGDVNTGTQYWNNTNPTEQAFTVGVGPSAPNALGVHYVAFVFAHDAANEGIIKAFSYVGTTATPFNVTIGQQPEMLLTFSANELHQRMIFDQVRQPSYSGFEKILRPSTDGSETSSAPDFFELSAGGITFLVSGHVPNVNNTPVYALSVGHGQLPAYGEADLLGMNPAHMIYDSLVSQSMQGEPPASIHQGSFRSAAYRLYRERFGLCTEYDPDAETVEQFRQRICNVIGAQCSRSRVDGLWYLDLIRADYSLAALPILTDDDILDFKEQGSTLDDAVNQISVKWFDPQRKEDRTTAPLQALGAIMAAGGVNAEVLEYPEIPIEPLALRAGQRDLWAKSRPPRRFDLVCSRAPYALRMGTRFRLQAPRRGIGDMVCMVGDIDAGTLRSGAVRMVALQDFYSMPATTYIRPQVPGEEPDEAPQGAPQQRLVELPYVELAATMSHADLEAMPDGVGYVGAIATAPRVGTNFALYTKAEGEEYGEGTIGNWAPAATFEDDAGLTTTVLQVAGQSGLSRAAIGSRVLWEREECRLDAQDTEAGTVTLARGCADTAPVPHAPGTVAYFYEDAHAVDGREYADGEVVTAKLLTRTASQVQDPDEAPTLTLGIVARPFRPYLPGRLRINDEILPEYLFGAITVSWQHRDRLLQADQLVEHEAMGPVAPEPGTTYTVRWYIDGVLDHTDSGVSGLSTTYTASADGRLRIEVEAVRDGETSYQMHVRELHYTVVERDILTLNNEIQTLSSDPIYME</sequence>
<protein>
    <submittedName>
        <fullName evidence="2">Putative phage tail protein</fullName>
    </submittedName>
</protein>
<dbReference type="EMBL" id="FUZV01000001">
    <property type="protein sequence ID" value="SKC57018.1"/>
    <property type="molecule type" value="Genomic_DNA"/>
</dbReference>
<dbReference type="InterPro" id="IPR055906">
    <property type="entry name" value="DUF7483"/>
</dbReference>